<dbReference type="Proteomes" id="UP000521943">
    <property type="component" value="Unassembled WGS sequence"/>
</dbReference>
<evidence type="ECO:0000256" key="9">
    <source>
        <dbReference type="RuleBase" id="RU367056"/>
    </source>
</evidence>
<keyword evidence="7 9" id="KW-0496">Mitochondrion</keyword>
<feature type="region of interest" description="Disordered" evidence="10">
    <location>
        <begin position="1"/>
        <end position="25"/>
    </location>
</feature>
<name>A0A8H6MB75_9AGAR</name>
<reference evidence="12 13" key="1">
    <citation type="submission" date="2020-07" db="EMBL/GenBank/DDBJ databases">
        <title>Comparative genomics of pyrophilous fungi reveals a link between fire events and developmental genes.</title>
        <authorList>
            <consortium name="DOE Joint Genome Institute"/>
            <person name="Steindorff A.S."/>
            <person name="Carver A."/>
            <person name="Calhoun S."/>
            <person name="Stillman K."/>
            <person name="Liu H."/>
            <person name="Lipzen A."/>
            <person name="Pangilinan J."/>
            <person name="Labutti K."/>
            <person name="Bruns T.D."/>
            <person name="Grigoriev I.V."/>
        </authorList>
    </citation>
    <scope>NUCLEOTIDE SEQUENCE [LARGE SCALE GENOMIC DNA]</scope>
    <source>
        <strain evidence="12 13">CBS 144469</strain>
    </source>
</reference>
<dbReference type="EMBL" id="JACGCI010000008">
    <property type="protein sequence ID" value="KAF6761945.1"/>
    <property type="molecule type" value="Genomic_DNA"/>
</dbReference>
<evidence type="ECO:0000256" key="6">
    <source>
        <dbReference type="ARBA" id="ARBA00022989"/>
    </source>
</evidence>
<dbReference type="OrthoDB" id="10018333at2759"/>
<comment type="caution">
    <text evidence="12">The sequence shown here is derived from an EMBL/GenBank/DDBJ whole genome shotgun (WGS) entry which is preliminary data.</text>
</comment>
<evidence type="ECO:0000313" key="12">
    <source>
        <dbReference type="EMBL" id="KAF6761945.1"/>
    </source>
</evidence>
<dbReference type="InterPro" id="IPR041752">
    <property type="entry name" value="Coa3"/>
</dbReference>
<feature type="compositionally biased region" description="Low complexity" evidence="10">
    <location>
        <begin position="75"/>
        <end position="94"/>
    </location>
</feature>
<keyword evidence="8 9" id="KW-0472">Membrane</keyword>
<comment type="function">
    <text evidence="1 9">Required for assembly of cytochrome c oxidase (complex IV).</text>
</comment>
<dbReference type="AlphaFoldDB" id="A0A8H6MB75"/>
<organism evidence="12 13">
    <name type="scientific">Ephemerocybe angulata</name>
    <dbReference type="NCBI Taxonomy" id="980116"/>
    <lineage>
        <taxon>Eukaryota</taxon>
        <taxon>Fungi</taxon>
        <taxon>Dikarya</taxon>
        <taxon>Basidiomycota</taxon>
        <taxon>Agaricomycotina</taxon>
        <taxon>Agaricomycetes</taxon>
        <taxon>Agaricomycetidae</taxon>
        <taxon>Agaricales</taxon>
        <taxon>Agaricineae</taxon>
        <taxon>Psathyrellaceae</taxon>
        <taxon>Ephemerocybe</taxon>
    </lineage>
</organism>
<feature type="compositionally biased region" description="Basic and acidic residues" evidence="10">
    <location>
        <begin position="1"/>
        <end position="10"/>
    </location>
</feature>
<evidence type="ECO:0000313" key="13">
    <source>
        <dbReference type="Proteomes" id="UP000521943"/>
    </source>
</evidence>
<comment type="subunit">
    <text evidence="4 9">Component of 250-400 kDa complexes called cytochrome oxidase assembly intermediates or COA complexes.</text>
</comment>
<keyword evidence="9" id="KW-0999">Mitochondrion inner membrane</keyword>
<comment type="subcellular location">
    <subcellularLocation>
        <location evidence="2">Mitochondrion membrane</location>
        <topology evidence="2">Single-pass membrane protein</topology>
    </subcellularLocation>
</comment>
<accession>A0A8H6MB75</accession>
<evidence type="ECO:0000256" key="3">
    <source>
        <dbReference type="ARBA" id="ARBA00007035"/>
    </source>
</evidence>
<keyword evidence="13" id="KW-1185">Reference proteome</keyword>
<evidence type="ECO:0000256" key="8">
    <source>
        <dbReference type="ARBA" id="ARBA00023136"/>
    </source>
</evidence>
<evidence type="ECO:0000256" key="4">
    <source>
        <dbReference type="ARBA" id="ARBA00011351"/>
    </source>
</evidence>
<comment type="similarity">
    <text evidence="3 9">Belongs to the COA3 family.</text>
</comment>
<evidence type="ECO:0000256" key="1">
    <source>
        <dbReference type="ARBA" id="ARBA00003064"/>
    </source>
</evidence>
<dbReference type="GO" id="GO:0005743">
    <property type="term" value="C:mitochondrial inner membrane"/>
    <property type="evidence" value="ECO:0007669"/>
    <property type="project" value="UniProtKB-UniRule"/>
</dbReference>
<proteinExistence type="inferred from homology"/>
<dbReference type="PANTHER" id="PTHR15642:SF3">
    <property type="entry name" value="CYTOCHROME C OXIDASE ASSEMBLY FACTOR 3 HOMOLOG, MITOCHONDRIAL"/>
    <property type="match status" value="1"/>
</dbReference>
<keyword evidence="6 9" id="KW-1133">Transmembrane helix</keyword>
<evidence type="ECO:0000259" key="11">
    <source>
        <dbReference type="Pfam" id="PF09813"/>
    </source>
</evidence>
<evidence type="ECO:0000256" key="5">
    <source>
        <dbReference type="ARBA" id="ARBA00022692"/>
    </source>
</evidence>
<feature type="region of interest" description="Disordered" evidence="10">
    <location>
        <begin position="74"/>
        <end position="94"/>
    </location>
</feature>
<dbReference type="Pfam" id="PF09813">
    <property type="entry name" value="Coa3_cc"/>
    <property type="match status" value="1"/>
</dbReference>
<gene>
    <name evidence="12" type="ORF">DFP72DRAFT_592031</name>
</gene>
<dbReference type="InterPro" id="IPR018628">
    <property type="entry name" value="Coa3_CC"/>
</dbReference>
<protein>
    <recommendedName>
        <fullName evidence="9">Cytochrome c oxidase assembly factor 3</fullName>
    </recommendedName>
</protein>
<feature type="transmembrane region" description="Helical" evidence="9">
    <location>
        <begin position="37"/>
        <end position="55"/>
    </location>
</feature>
<evidence type="ECO:0000256" key="10">
    <source>
        <dbReference type="SAM" id="MobiDB-lite"/>
    </source>
</evidence>
<sequence>MSNEYVDRNTARKSYRPASGTMSEGLKRAREPYRIKNALVGLGLGAFAVGVWAYSISAVKQDVFDDVDEEARALGAGSPSDSTGTTTATTASTLPTTAASTTVAATPALPGAAGLAQGTANIVLPGTLPLPPVSSPTAPTTTRPKGVLARVLEKRWPKALDPESKTLVWGAPSVDNLGRMGSRSS</sequence>
<evidence type="ECO:0000256" key="2">
    <source>
        <dbReference type="ARBA" id="ARBA00004304"/>
    </source>
</evidence>
<feature type="domain" description="Cytochrome c oxidase assembly factor 3 mitochondrial coiled-coil" evidence="11">
    <location>
        <begin position="25"/>
        <end position="71"/>
    </location>
</feature>
<dbReference type="GO" id="GO:0033617">
    <property type="term" value="P:mitochondrial respiratory chain complex IV assembly"/>
    <property type="evidence" value="ECO:0007669"/>
    <property type="project" value="UniProtKB-UniRule"/>
</dbReference>
<evidence type="ECO:0000256" key="7">
    <source>
        <dbReference type="ARBA" id="ARBA00023128"/>
    </source>
</evidence>
<dbReference type="PANTHER" id="PTHR15642">
    <property type="entry name" value="CYTOCHROME C OXIDASE ASSEMBLY FACTOR 3, MITOCHONDRIAL"/>
    <property type="match status" value="1"/>
</dbReference>
<keyword evidence="5 9" id="KW-0812">Transmembrane</keyword>